<keyword evidence="10 13" id="KW-0503">Monooxygenase</keyword>
<evidence type="ECO:0000313" key="16">
    <source>
        <dbReference type="EMBL" id="KAL2525434.1"/>
    </source>
</evidence>
<dbReference type="InterPro" id="IPR002401">
    <property type="entry name" value="Cyt_P450_E_grp-I"/>
</dbReference>
<evidence type="ECO:0000256" key="13">
    <source>
        <dbReference type="RuleBase" id="RU000461"/>
    </source>
</evidence>
<dbReference type="InterPro" id="IPR001128">
    <property type="entry name" value="Cyt_P450"/>
</dbReference>
<keyword evidence="9 12" id="KW-0408">Iron</keyword>
<dbReference type="InterPro" id="IPR017972">
    <property type="entry name" value="Cyt_P450_CS"/>
</dbReference>
<evidence type="ECO:0000256" key="15">
    <source>
        <dbReference type="SAM" id="Phobius"/>
    </source>
</evidence>
<evidence type="ECO:0000256" key="11">
    <source>
        <dbReference type="ARBA" id="ARBA00023136"/>
    </source>
</evidence>
<feature type="compositionally biased region" description="Basic and acidic residues" evidence="14">
    <location>
        <begin position="316"/>
        <end position="335"/>
    </location>
</feature>
<keyword evidence="17" id="KW-1185">Reference proteome</keyword>
<dbReference type="SUPFAM" id="SSF48264">
    <property type="entry name" value="Cytochrome P450"/>
    <property type="match status" value="1"/>
</dbReference>
<reference evidence="17" key="1">
    <citation type="submission" date="2024-07" db="EMBL/GenBank/DDBJ databases">
        <title>Two chromosome-level genome assemblies of Korean endemic species Abeliophyllum distichum and Forsythia ovata (Oleaceae).</title>
        <authorList>
            <person name="Jang H."/>
        </authorList>
    </citation>
    <scope>NUCLEOTIDE SEQUENCE [LARGE SCALE GENOMIC DNA]</scope>
</reference>
<evidence type="ECO:0000256" key="14">
    <source>
        <dbReference type="SAM" id="MobiDB-lite"/>
    </source>
</evidence>
<comment type="cofactor">
    <cofactor evidence="12">
        <name>heme</name>
        <dbReference type="ChEBI" id="CHEBI:30413"/>
    </cofactor>
</comment>
<keyword evidence="3 12" id="KW-0349">Heme</keyword>
<dbReference type="PRINTS" id="PR00385">
    <property type="entry name" value="P450"/>
</dbReference>
<feature type="region of interest" description="Disordered" evidence="14">
    <location>
        <begin position="316"/>
        <end position="338"/>
    </location>
</feature>
<evidence type="ECO:0000256" key="9">
    <source>
        <dbReference type="ARBA" id="ARBA00023004"/>
    </source>
</evidence>
<comment type="similarity">
    <text evidence="2 13">Belongs to the cytochrome P450 family.</text>
</comment>
<dbReference type="Gene3D" id="1.10.630.10">
    <property type="entry name" value="Cytochrome P450"/>
    <property type="match status" value="1"/>
</dbReference>
<dbReference type="InterPro" id="IPR052306">
    <property type="entry name" value="CYP450_71D"/>
</dbReference>
<keyword evidence="8 13" id="KW-0560">Oxidoreductase</keyword>
<evidence type="ECO:0000256" key="6">
    <source>
        <dbReference type="ARBA" id="ARBA00022968"/>
    </source>
</evidence>
<evidence type="ECO:0000256" key="8">
    <source>
        <dbReference type="ARBA" id="ARBA00023002"/>
    </source>
</evidence>
<dbReference type="CDD" id="cd11072">
    <property type="entry name" value="CYP71-like"/>
    <property type="match status" value="1"/>
</dbReference>
<name>A0ABD1UK54_9LAMI</name>
<dbReference type="PROSITE" id="PS00086">
    <property type="entry name" value="CYTOCHROME_P450"/>
    <property type="match status" value="1"/>
</dbReference>
<gene>
    <name evidence="16" type="ORF">Adt_10488</name>
</gene>
<dbReference type="GO" id="GO:0046872">
    <property type="term" value="F:metal ion binding"/>
    <property type="evidence" value="ECO:0007669"/>
    <property type="project" value="UniProtKB-KW"/>
</dbReference>
<keyword evidence="11 15" id="KW-0472">Membrane</keyword>
<evidence type="ECO:0000256" key="10">
    <source>
        <dbReference type="ARBA" id="ARBA00023033"/>
    </source>
</evidence>
<evidence type="ECO:0000256" key="4">
    <source>
        <dbReference type="ARBA" id="ARBA00022692"/>
    </source>
</evidence>
<dbReference type="InterPro" id="IPR036396">
    <property type="entry name" value="Cyt_P450_sf"/>
</dbReference>
<sequence length="570" mass="64697">MATGHVSGGLHIYSSLWRVDQFCYKEFRYYNTAKEIHDMLQKWYATGDLASRYHIGSNLHCICFTTFALFLSLVFLFITKWKKSQTPSKLRKLPPGPKKLPIIGHLHLLSLLPHRDFKELAKKYGPLMHLKLGEKSAIVISSPEIAKEVLRTQDPTFAARSGTMSTEILWYNHTDMAFSPYNDYWRQMRKICVLELLSSKQVKSFASIRSDEVLKLIKSIKSTAGTPINLTEKIFSSTSSITARAAFGKICKDKDTLVKLFQQGLSLAAGFELADLFPSSKILRLFSSSRVKLWAMRHKLDAILDEIIDEHKENLARMSKDDKGSDQEESKRRGNGESGNEDLVDVFLRVKESGELEIPIDYDNIKAVLSDVFSAGTDTSSSTTDWAMVELIRNPRVIAKAQAEVREIFKGREIIDDTDLQKLKYLKMVIKETLRMHTSVPLLPRASTKDCEVNGYFIPANATVLVNAWEMGRDPKYWTNPENFEPERFENNDVDFIGNNFEYLPFGSGRRMCPGMTFGIAGVELPLAQLLYNFNWKLPEGINPDNLNMTENSGVTASRKQDLYVIATPL</sequence>
<feature type="transmembrane region" description="Helical" evidence="15">
    <location>
        <begin position="57"/>
        <end position="79"/>
    </location>
</feature>
<dbReference type="EMBL" id="JBFOLK010000003">
    <property type="protein sequence ID" value="KAL2525434.1"/>
    <property type="molecule type" value="Genomic_DNA"/>
</dbReference>
<evidence type="ECO:0000256" key="2">
    <source>
        <dbReference type="ARBA" id="ARBA00010617"/>
    </source>
</evidence>
<dbReference type="GO" id="GO:0004497">
    <property type="term" value="F:monooxygenase activity"/>
    <property type="evidence" value="ECO:0007669"/>
    <property type="project" value="UniProtKB-KW"/>
</dbReference>
<evidence type="ECO:0000256" key="1">
    <source>
        <dbReference type="ARBA" id="ARBA00004606"/>
    </source>
</evidence>
<evidence type="ECO:0000256" key="12">
    <source>
        <dbReference type="PIRSR" id="PIRSR602401-1"/>
    </source>
</evidence>
<dbReference type="AlphaFoldDB" id="A0ABD1UK54"/>
<comment type="subcellular location">
    <subcellularLocation>
        <location evidence="1">Membrane</location>
        <topology evidence="1">Single-pass type II membrane protein</topology>
    </subcellularLocation>
</comment>
<dbReference type="Proteomes" id="UP001604336">
    <property type="component" value="Unassembled WGS sequence"/>
</dbReference>
<feature type="binding site" description="axial binding residue" evidence="12">
    <location>
        <position position="513"/>
    </location>
    <ligand>
        <name>heme</name>
        <dbReference type="ChEBI" id="CHEBI:30413"/>
    </ligand>
    <ligandPart>
        <name>Fe</name>
        <dbReference type="ChEBI" id="CHEBI:18248"/>
    </ligandPart>
</feature>
<evidence type="ECO:0000256" key="5">
    <source>
        <dbReference type="ARBA" id="ARBA00022723"/>
    </source>
</evidence>
<dbReference type="Pfam" id="PF00067">
    <property type="entry name" value="p450"/>
    <property type="match status" value="1"/>
</dbReference>
<evidence type="ECO:0000256" key="3">
    <source>
        <dbReference type="ARBA" id="ARBA00022617"/>
    </source>
</evidence>
<comment type="caution">
    <text evidence="16">The sequence shown here is derived from an EMBL/GenBank/DDBJ whole genome shotgun (WGS) entry which is preliminary data.</text>
</comment>
<keyword evidence="4 15" id="KW-0812">Transmembrane</keyword>
<dbReference type="GO" id="GO:0016020">
    <property type="term" value="C:membrane"/>
    <property type="evidence" value="ECO:0007669"/>
    <property type="project" value="UniProtKB-SubCell"/>
</dbReference>
<proteinExistence type="inferred from homology"/>
<dbReference type="PANTHER" id="PTHR47953">
    <property type="entry name" value="OS08G0105600 PROTEIN"/>
    <property type="match status" value="1"/>
</dbReference>
<evidence type="ECO:0000256" key="7">
    <source>
        <dbReference type="ARBA" id="ARBA00022989"/>
    </source>
</evidence>
<dbReference type="PANTHER" id="PTHR47953:SF16">
    <property type="entry name" value="CYTOCHROME P450 71D8"/>
    <property type="match status" value="1"/>
</dbReference>
<dbReference type="PRINTS" id="PR00463">
    <property type="entry name" value="EP450I"/>
</dbReference>
<keyword evidence="6" id="KW-0735">Signal-anchor</keyword>
<keyword evidence="5 12" id="KW-0479">Metal-binding</keyword>
<protein>
    <submittedName>
        <fullName evidence="16">Cytochrome</fullName>
    </submittedName>
</protein>
<evidence type="ECO:0000313" key="17">
    <source>
        <dbReference type="Proteomes" id="UP001604336"/>
    </source>
</evidence>
<dbReference type="FunFam" id="1.10.630.10:FF:000043">
    <property type="entry name" value="Cytochrome P450 99A2"/>
    <property type="match status" value="1"/>
</dbReference>
<organism evidence="16 17">
    <name type="scientific">Abeliophyllum distichum</name>
    <dbReference type="NCBI Taxonomy" id="126358"/>
    <lineage>
        <taxon>Eukaryota</taxon>
        <taxon>Viridiplantae</taxon>
        <taxon>Streptophyta</taxon>
        <taxon>Embryophyta</taxon>
        <taxon>Tracheophyta</taxon>
        <taxon>Spermatophyta</taxon>
        <taxon>Magnoliopsida</taxon>
        <taxon>eudicotyledons</taxon>
        <taxon>Gunneridae</taxon>
        <taxon>Pentapetalae</taxon>
        <taxon>asterids</taxon>
        <taxon>lamiids</taxon>
        <taxon>Lamiales</taxon>
        <taxon>Oleaceae</taxon>
        <taxon>Forsythieae</taxon>
        <taxon>Abeliophyllum</taxon>
    </lineage>
</organism>
<keyword evidence="7 15" id="KW-1133">Transmembrane helix</keyword>
<accession>A0ABD1UK54</accession>